<name>A0A395JI88_9GAMM</name>
<dbReference type="AlphaFoldDB" id="A0A395JI88"/>
<accession>A0A395JI88</accession>
<dbReference type="GO" id="GO:0008968">
    <property type="term" value="F:D-sedoheptulose 7-phosphate isomerase activity"/>
    <property type="evidence" value="ECO:0007669"/>
    <property type="project" value="UniProtKB-UniRule"/>
</dbReference>
<gene>
    <name evidence="10" type="primary">gmhA</name>
    <name evidence="12" type="ORF">DFR28_103281</name>
</gene>
<dbReference type="GO" id="GO:2001061">
    <property type="term" value="P:D-glycero-D-manno-heptose 7-phosphate biosynthetic process"/>
    <property type="evidence" value="ECO:0007669"/>
    <property type="project" value="UniProtKB-UniPathway"/>
</dbReference>
<dbReference type="GO" id="GO:0005975">
    <property type="term" value="P:carbohydrate metabolic process"/>
    <property type="evidence" value="ECO:0007669"/>
    <property type="project" value="UniProtKB-UniRule"/>
</dbReference>
<evidence type="ECO:0000259" key="11">
    <source>
        <dbReference type="PROSITE" id="PS51464"/>
    </source>
</evidence>
<dbReference type="EC" id="5.3.1.28" evidence="10"/>
<keyword evidence="5 10" id="KW-0963">Cytoplasm</keyword>
<keyword evidence="9 10" id="KW-0119">Carbohydrate metabolism</keyword>
<dbReference type="EMBL" id="QNRT01000003">
    <property type="protein sequence ID" value="RBP49850.1"/>
    <property type="molecule type" value="Genomic_DNA"/>
</dbReference>
<evidence type="ECO:0000256" key="4">
    <source>
        <dbReference type="ARBA" id="ARBA00009894"/>
    </source>
</evidence>
<dbReference type="CDD" id="cd05006">
    <property type="entry name" value="SIS_GmhA"/>
    <property type="match status" value="1"/>
</dbReference>
<keyword evidence="13" id="KW-1185">Reference proteome</keyword>
<feature type="binding site" evidence="10">
    <location>
        <position position="120"/>
    </location>
    <ligand>
        <name>substrate</name>
    </ligand>
</feature>
<dbReference type="PROSITE" id="PS51464">
    <property type="entry name" value="SIS"/>
    <property type="match status" value="1"/>
</dbReference>
<dbReference type="InterPro" id="IPR050099">
    <property type="entry name" value="SIS_GmhA/DiaA_subfam"/>
</dbReference>
<dbReference type="GO" id="GO:0097367">
    <property type="term" value="F:carbohydrate derivative binding"/>
    <property type="evidence" value="ECO:0007669"/>
    <property type="project" value="InterPro"/>
</dbReference>
<evidence type="ECO:0000313" key="13">
    <source>
        <dbReference type="Proteomes" id="UP000253083"/>
    </source>
</evidence>
<feature type="domain" description="SIS" evidence="11">
    <location>
        <begin position="32"/>
        <end position="190"/>
    </location>
</feature>
<evidence type="ECO:0000256" key="5">
    <source>
        <dbReference type="ARBA" id="ARBA00022490"/>
    </source>
</evidence>
<proteinExistence type="inferred from homology"/>
<comment type="pathway">
    <text evidence="10">Carbohydrate biosynthesis; D-glycero-D-manno-heptose 7-phosphate biosynthesis; D-glycero-alpha-D-manno-heptose 7-phosphate and D-glycero-beta-D-manno-heptose 7-phosphate from sedoheptulose 7-phosphate: step 1/1.</text>
</comment>
<comment type="miscellaneous">
    <text evidence="10">The reaction produces a racemic mixture of D-glycero-alpha-D-manno-heptose 7-phosphate and D-glycero-beta-D-manno-heptose 7-phosphate.</text>
</comment>
<feature type="binding site" evidence="10">
    <location>
        <position position="56"/>
    </location>
    <ligand>
        <name>Zn(2+)</name>
        <dbReference type="ChEBI" id="CHEBI:29105"/>
    </ligand>
</feature>
<dbReference type="FunCoup" id="A0A395JI88">
    <property type="interactions" value="72"/>
</dbReference>
<dbReference type="InterPro" id="IPR001347">
    <property type="entry name" value="SIS_dom"/>
</dbReference>
<evidence type="ECO:0000256" key="8">
    <source>
        <dbReference type="ARBA" id="ARBA00023235"/>
    </source>
</evidence>
<organism evidence="12 13">
    <name type="scientific">Arenicella xantha</name>
    <dbReference type="NCBI Taxonomy" id="644221"/>
    <lineage>
        <taxon>Bacteria</taxon>
        <taxon>Pseudomonadati</taxon>
        <taxon>Pseudomonadota</taxon>
        <taxon>Gammaproteobacteria</taxon>
        <taxon>Arenicellales</taxon>
        <taxon>Arenicellaceae</taxon>
        <taxon>Arenicella</taxon>
    </lineage>
</organism>
<comment type="caution">
    <text evidence="12">The sequence shown here is derived from an EMBL/GenBank/DDBJ whole genome shotgun (WGS) entry which is preliminary data.</text>
</comment>
<dbReference type="Gene3D" id="3.40.50.10490">
    <property type="entry name" value="Glucose-6-phosphate isomerase like protein, domain 1"/>
    <property type="match status" value="1"/>
</dbReference>
<evidence type="ECO:0000256" key="6">
    <source>
        <dbReference type="ARBA" id="ARBA00022723"/>
    </source>
</evidence>
<feature type="binding site" evidence="10">
    <location>
        <begin position="115"/>
        <end position="117"/>
    </location>
    <ligand>
        <name>substrate</name>
    </ligand>
</feature>
<keyword evidence="8 10" id="KW-0413">Isomerase</keyword>
<evidence type="ECO:0000256" key="1">
    <source>
        <dbReference type="ARBA" id="ARBA00000348"/>
    </source>
</evidence>
<dbReference type="PANTHER" id="PTHR30390">
    <property type="entry name" value="SEDOHEPTULOSE 7-PHOSPHATE ISOMERASE / DNAA INITIATOR-ASSOCIATING FACTOR FOR REPLICATION INITIATION"/>
    <property type="match status" value="1"/>
</dbReference>
<dbReference type="Proteomes" id="UP000253083">
    <property type="component" value="Unassembled WGS sequence"/>
</dbReference>
<evidence type="ECO:0000256" key="9">
    <source>
        <dbReference type="ARBA" id="ARBA00023277"/>
    </source>
</evidence>
<comment type="similarity">
    <text evidence="4 10">Belongs to the SIS family. GmhA subfamily.</text>
</comment>
<feature type="binding site" evidence="10">
    <location>
        <position position="60"/>
    </location>
    <ligand>
        <name>Zn(2+)</name>
        <dbReference type="ChEBI" id="CHEBI:29105"/>
    </ligand>
</feature>
<feature type="binding site" evidence="10">
    <location>
        <position position="60"/>
    </location>
    <ligand>
        <name>substrate</name>
    </ligand>
</feature>
<evidence type="ECO:0000256" key="7">
    <source>
        <dbReference type="ARBA" id="ARBA00022833"/>
    </source>
</evidence>
<comment type="subcellular location">
    <subcellularLocation>
        <location evidence="3 10">Cytoplasm</location>
    </subcellularLocation>
</comment>
<comment type="catalytic activity">
    <reaction evidence="1 10">
        <text>2 D-sedoheptulose 7-phosphate = D-glycero-alpha-D-manno-heptose 7-phosphate + D-glycero-beta-D-manno-heptose 7-phosphate</text>
        <dbReference type="Rhea" id="RHEA:27489"/>
        <dbReference type="ChEBI" id="CHEBI:57483"/>
        <dbReference type="ChEBI" id="CHEBI:60203"/>
        <dbReference type="ChEBI" id="CHEBI:60204"/>
        <dbReference type="EC" id="5.3.1.28"/>
    </reaction>
</comment>
<evidence type="ECO:0000256" key="3">
    <source>
        <dbReference type="ARBA" id="ARBA00004496"/>
    </source>
</evidence>
<feature type="binding site" evidence="10">
    <location>
        <position position="178"/>
    </location>
    <ligand>
        <name>Zn(2+)</name>
        <dbReference type="ChEBI" id="CHEBI:29105"/>
    </ligand>
</feature>
<feature type="binding site" evidence="10">
    <location>
        <begin position="89"/>
        <end position="90"/>
    </location>
    <ligand>
        <name>substrate</name>
    </ligand>
</feature>
<sequence length="190" mass="20170">MSIISQHFKESAASILDNAHLESQIEAAAKHIYASFEAGGKLLICGNGGSAADAQHLSSELLNRYKRERRELPGIALTTDGSTLTSIGNDYDYSQVFSKQVSALGRPGDVLLVITTSGNSANIARAVEVAHEKSVTVVALNGKAGGKLSPILGSDDIDIIVKGDVTARIQEVHGLIIHCICELIDIYELD</sequence>
<evidence type="ECO:0000256" key="10">
    <source>
        <dbReference type="HAMAP-Rule" id="MF_00067"/>
    </source>
</evidence>
<dbReference type="GO" id="GO:0008270">
    <property type="term" value="F:zinc ion binding"/>
    <property type="evidence" value="ECO:0007669"/>
    <property type="project" value="UniProtKB-UniRule"/>
</dbReference>
<dbReference type="InterPro" id="IPR046348">
    <property type="entry name" value="SIS_dom_sf"/>
</dbReference>
<feature type="binding site" evidence="10">
    <location>
        <begin position="47"/>
        <end position="49"/>
    </location>
    <ligand>
        <name>substrate</name>
    </ligand>
</feature>
<keyword evidence="7 10" id="KW-0862">Zinc</keyword>
<dbReference type="GO" id="GO:0005737">
    <property type="term" value="C:cytoplasm"/>
    <property type="evidence" value="ECO:0007669"/>
    <property type="project" value="UniProtKB-SubCell"/>
</dbReference>
<dbReference type="PANTHER" id="PTHR30390:SF6">
    <property type="entry name" value="DNAA INITIATOR-ASSOCIATING PROTEIN DIAA"/>
    <property type="match status" value="1"/>
</dbReference>
<dbReference type="SUPFAM" id="SSF53697">
    <property type="entry name" value="SIS domain"/>
    <property type="match status" value="1"/>
</dbReference>
<evidence type="ECO:0000256" key="2">
    <source>
        <dbReference type="ARBA" id="ARBA00003172"/>
    </source>
</evidence>
<dbReference type="UniPathway" id="UPA00041">
    <property type="reaction ID" value="UER00436"/>
</dbReference>
<dbReference type="RefSeq" id="WP_113954842.1">
    <property type="nucleotide sequence ID" value="NZ_QNRT01000003.1"/>
</dbReference>
<feature type="binding site" evidence="10">
    <location>
        <position position="170"/>
    </location>
    <ligand>
        <name>Zn(2+)</name>
        <dbReference type="ChEBI" id="CHEBI:29105"/>
    </ligand>
</feature>
<dbReference type="InParanoid" id="A0A395JI88"/>
<dbReference type="HAMAP" id="MF_00067">
    <property type="entry name" value="GmhA"/>
    <property type="match status" value="1"/>
</dbReference>
<keyword evidence="6 10" id="KW-0479">Metal-binding</keyword>
<dbReference type="OrthoDB" id="9810929at2"/>
<dbReference type="InterPro" id="IPR035461">
    <property type="entry name" value="GmhA/DiaA"/>
</dbReference>
<protein>
    <recommendedName>
        <fullName evidence="10">Phosphoheptose isomerase</fullName>
        <ecNumber evidence="10">5.3.1.28</ecNumber>
    </recommendedName>
    <alternativeName>
        <fullName evidence="10">Sedoheptulose 7-phosphate isomerase</fullName>
    </alternativeName>
</protein>
<evidence type="ECO:0000313" key="12">
    <source>
        <dbReference type="EMBL" id="RBP49850.1"/>
    </source>
</evidence>
<comment type="function">
    <text evidence="2 10">Catalyzes the isomerization of sedoheptulose 7-phosphate in D-glycero-D-manno-heptose 7-phosphate.</text>
</comment>
<feature type="binding site" evidence="10">
    <location>
        <position position="170"/>
    </location>
    <ligand>
        <name>substrate</name>
    </ligand>
</feature>
<comment type="subunit">
    <text evidence="10">Homotetramer.</text>
</comment>
<dbReference type="Pfam" id="PF13580">
    <property type="entry name" value="SIS_2"/>
    <property type="match status" value="1"/>
</dbReference>
<dbReference type="InterPro" id="IPR004515">
    <property type="entry name" value="Phosphoheptose_Isoase"/>
</dbReference>
<reference evidence="12 13" key="1">
    <citation type="submission" date="2018-06" db="EMBL/GenBank/DDBJ databases">
        <title>Genomic Encyclopedia of Type Strains, Phase IV (KMG-IV): sequencing the most valuable type-strain genomes for metagenomic binning, comparative biology and taxonomic classification.</title>
        <authorList>
            <person name="Goeker M."/>
        </authorList>
    </citation>
    <scope>NUCLEOTIDE SEQUENCE [LARGE SCALE GENOMIC DNA]</scope>
    <source>
        <strain evidence="12 13">DSM 24032</strain>
    </source>
</reference>
<comment type="cofactor">
    <cofactor evidence="10">
        <name>Zn(2+)</name>
        <dbReference type="ChEBI" id="CHEBI:29105"/>
    </cofactor>
    <text evidence="10">Binds 1 zinc ion per subunit.</text>
</comment>